<evidence type="ECO:0000313" key="2">
    <source>
        <dbReference type="EMBL" id="SCX89899.1"/>
    </source>
</evidence>
<reference evidence="2 3" key="1">
    <citation type="submission" date="2016-10" db="EMBL/GenBank/DDBJ databases">
        <authorList>
            <person name="de Groot N.N."/>
        </authorList>
    </citation>
    <scope>NUCLEOTIDE SEQUENCE [LARGE SCALE GENOMIC DNA]</scope>
    <source>
        <strain evidence="2 3">DSM 18978</strain>
    </source>
</reference>
<dbReference type="AlphaFoldDB" id="A0A1G5BIE3"/>
<evidence type="ECO:0000313" key="3">
    <source>
        <dbReference type="Proteomes" id="UP000198636"/>
    </source>
</evidence>
<protein>
    <submittedName>
        <fullName evidence="2">Uncharacterized protein</fullName>
    </submittedName>
</protein>
<name>A0A1G5BIE3_9FIRM</name>
<feature type="transmembrane region" description="Helical" evidence="1">
    <location>
        <begin position="39"/>
        <end position="67"/>
    </location>
</feature>
<evidence type="ECO:0000256" key="1">
    <source>
        <dbReference type="SAM" id="Phobius"/>
    </source>
</evidence>
<sequence>MNKKRKRIIEDMYEQVKNSNKDHCSPTDDDRIEATWHDILAMIIAAFQVIFPIIIVGIAVLGGLLWLMMRLWR</sequence>
<keyword evidence="1" id="KW-0472">Membrane</keyword>
<dbReference type="Proteomes" id="UP000198636">
    <property type="component" value="Unassembled WGS sequence"/>
</dbReference>
<dbReference type="RefSeq" id="WP_091539434.1">
    <property type="nucleotide sequence ID" value="NZ_FMUS01000002.1"/>
</dbReference>
<keyword evidence="1" id="KW-1133">Transmembrane helix</keyword>
<keyword evidence="1" id="KW-0812">Transmembrane</keyword>
<dbReference type="OrthoDB" id="1707655at2"/>
<proteinExistence type="predicted"/>
<dbReference type="EMBL" id="FMUS01000002">
    <property type="protein sequence ID" value="SCX89899.1"/>
    <property type="molecule type" value="Genomic_DNA"/>
</dbReference>
<dbReference type="STRING" id="1120976.SAMN03080606_00427"/>
<keyword evidence="3" id="KW-1185">Reference proteome</keyword>
<accession>A0A1G5BIE3</accession>
<organism evidence="2 3">
    <name type="scientific">Alkaliphilus peptidifermentans DSM 18978</name>
    <dbReference type="NCBI Taxonomy" id="1120976"/>
    <lineage>
        <taxon>Bacteria</taxon>
        <taxon>Bacillati</taxon>
        <taxon>Bacillota</taxon>
        <taxon>Clostridia</taxon>
        <taxon>Peptostreptococcales</taxon>
        <taxon>Natronincolaceae</taxon>
        <taxon>Alkaliphilus</taxon>
    </lineage>
</organism>
<gene>
    <name evidence="2" type="ORF">SAMN03080606_00427</name>
</gene>